<organism evidence="2 3">
    <name type="scientific">Rangifer tarandus platyrhynchus</name>
    <name type="common">Svalbard reindeer</name>
    <dbReference type="NCBI Taxonomy" id="3082113"/>
    <lineage>
        <taxon>Eukaryota</taxon>
        <taxon>Metazoa</taxon>
        <taxon>Chordata</taxon>
        <taxon>Craniata</taxon>
        <taxon>Vertebrata</taxon>
        <taxon>Euteleostomi</taxon>
        <taxon>Mammalia</taxon>
        <taxon>Eutheria</taxon>
        <taxon>Laurasiatheria</taxon>
        <taxon>Artiodactyla</taxon>
        <taxon>Ruminantia</taxon>
        <taxon>Pecora</taxon>
        <taxon>Cervidae</taxon>
        <taxon>Odocoileinae</taxon>
        <taxon>Rangifer</taxon>
    </lineage>
</organism>
<gene>
    <name evidence="2" type="ORF">MRATA1EN1_LOCUS29819</name>
</gene>
<name>A0ABN9A3J5_RANTA</name>
<evidence type="ECO:0000256" key="1">
    <source>
        <dbReference type="SAM" id="MobiDB-lite"/>
    </source>
</evidence>
<evidence type="ECO:0000313" key="2">
    <source>
        <dbReference type="EMBL" id="CAI9180857.1"/>
    </source>
</evidence>
<proteinExistence type="predicted"/>
<keyword evidence="3" id="KW-1185">Reference proteome</keyword>
<accession>A0ABN9A3J5</accession>
<reference evidence="2" key="1">
    <citation type="submission" date="2023-04" db="EMBL/GenBank/DDBJ databases">
        <authorList>
            <consortium name="ELIXIR-Norway"/>
        </authorList>
    </citation>
    <scope>NUCLEOTIDE SEQUENCE [LARGE SCALE GENOMIC DNA]</scope>
</reference>
<feature type="region of interest" description="Disordered" evidence="1">
    <location>
        <begin position="24"/>
        <end position="88"/>
    </location>
</feature>
<sequence>MQKCVHEELPLAPVQGWRLRAPGYNSAGAAQRSFPTSEVRGGGREELPHFQGQGRRARGATTHPRSGPAAERSNPISKERLLQGHRRAERSYSTFKVRRGGCEKIPLVQGKEQQLQFAGAAVKRYPTSKVRETQVRL</sequence>
<dbReference type="Proteomes" id="UP001176941">
    <property type="component" value="Chromosome X"/>
</dbReference>
<protein>
    <submittedName>
        <fullName evidence="2">Uncharacterized protein</fullName>
    </submittedName>
</protein>
<dbReference type="EMBL" id="OX460343">
    <property type="protein sequence ID" value="CAI9180857.1"/>
    <property type="molecule type" value="Genomic_DNA"/>
</dbReference>
<evidence type="ECO:0000313" key="3">
    <source>
        <dbReference type="Proteomes" id="UP001176941"/>
    </source>
</evidence>